<evidence type="ECO:0000256" key="2">
    <source>
        <dbReference type="ARBA" id="ARBA00009671"/>
    </source>
</evidence>
<dbReference type="InterPro" id="IPR007632">
    <property type="entry name" value="Anoctamin"/>
</dbReference>
<keyword evidence="4 8" id="KW-0812">Transmembrane</keyword>
<keyword evidence="6 8" id="KW-0472">Membrane</keyword>
<comment type="caution">
    <text evidence="12">The sequence shown here is derived from an EMBL/GenBank/DDBJ whole genome shotgun (WGS) entry which is preliminary data.</text>
</comment>
<feature type="transmembrane region" description="Helical" evidence="8">
    <location>
        <begin position="300"/>
        <end position="330"/>
    </location>
</feature>
<evidence type="ECO:0000256" key="9">
    <source>
        <dbReference type="SAM" id="MobiDB-lite"/>
    </source>
</evidence>
<feature type="transmembrane region" description="Helical" evidence="8">
    <location>
        <begin position="738"/>
        <end position="759"/>
    </location>
</feature>
<evidence type="ECO:0000256" key="5">
    <source>
        <dbReference type="ARBA" id="ARBA00022989"/>
    </source>
</evidence>
<feature type="transmembrane region" description="Helical" evidence="8">
    <location>
        <begin position="468"/>
        <end position="491"/>
    </location>
</feature>
<feature type="transmembrane region" description="Helical" evidence="8">
    <location>
        <begin position="655"/>
        <end position="676"/>
    </location>
</feature>
<evidence type="ECO:0000259" key="11">
    <source>
        <dbReference type="Pfam" id="PF16178"/>
    </source>
</evidence>
<dbReference type="EMBL" id="PZQS01000003">
    <property type="protein sequence ID" value="PVD35218.1"/>
    <property type="molecule type" value="Genomic_DNA"/>
</dbReference>
<dbReference type="InterPro" id="IPR049452">
    <property type="entry name" value="Anoctamin_TM"/>
</dbReference>
<feature type="transmembrane region" description="Helical" evidence="8">
    <location>
        <begin position="511"/>
        <end position="531"/>
    </location>
</feature>
<protein>
    <recommendedName>
        <fullName evidence="8">Anoctamin</fullName>
    </recommendedName>
</protein>
<evidence type="ECO:0000256" key="7">
    <source>
        <dbReference type="ARBA" id="ARBA00023180"/>
    </source>
</evidence>
<feature type="domain" description="Anoctamin transmembrane" evidence="10">
    <location>
        <begin position="292"/>
        <end position="773"/>
    </location>
</feature>
<feature type="transmembrane region" description="Helical" evidence="8">
    <location>
        <begin position="706"/>
        <end position="726"/>
    </location>
</feature>
<keyword evidence="7" id="KW-0325">Glycoprotein</keyword>
<feature type="transmembrane region" description="Helical" evidence="8">
    <location>
        <begin position="352"/>
        <end position="371"/>
    </location>
</feature>
<keyword evidence="3" id="KW-1003">Cell membrane</keyword>
<sequence length="846" mass="98286">MFATPDLPEAHSSTDMVYTAHSRHGPNNYFAWSSQSLETINTFDSSETIWYSKLPPEKRRIDFVLVHKNRPSEDIEDENDRRNVKHRGQDELRRKFFTLLENEGFIVQTTVADKIVYTCLHCPFKRLCLEAERVKFEMPVKDCPQLPSENESCLQKLKMYFETDNQEDFITTGFSMNKIDKFEGYENPDTFFRPSVRSLLTYHILINLNIDDAADEKDTPQKKKGLPFLLMDGTFTDAFSLHEESEKSITRGDNYLPAQSKTQSKHPLESDPRKDLDDTWPKPFKFQPMWKIRDYFGERIALYFAWSGLLVTSLWIPTLFGISVFIYGLYERLTESFKQYFDDFKRSFDNSLTPYFGLVICIWGTIFLELWKRENAELAYEWDVEQFELNEPDRPEFIGTKQKQDPVTDDKVWYYPIQRQIIKFTFSASVLLFMVLLVIGSVVGVIVYRVIISIDYCPDIGGAKCLMLATVVSSILNAVSILILGKLYTWLARKLTEWENHRTQTKFDDALIFKLFAFQFVNSYASCYYIAFFRGRFSSLGLLGDSKYDDSCEGSCMAQLSFQILVLMLMKPLPKFIKDVVIVGVIKLLRKHPNWCLCFQSKCPCWRSSNQINDLEAPKIIANTHLQFIQHEHKKPTLGDFTFDEYMEKILQYGFLMLFATSFPLAPLLALLTNLFDLRVDALRLLWWYRRPVAYVAQDIGMWYDILLFVNFCGVVSNAFIVAFTSHWGSSYSIAGKLIIVIGFEHIVFALKYLVAYIIPDVPGHVQLSMRRERYLIQKKMEESSEITGPTALGIRKQDEVSMSDVTAQGSKLWETERSVPQIIHWSSPCCLIFPCPKNMEDEYII</sequence>
<accession>A0A2T7PP81</accession>
<dbReference type="GO" id="GO:0005886">
    <property type="term" value="C:plasma membrane"/>
    <property type="evidence" value="ECO:0007669"/>
    <property type="project" value="UniProtKB-SubCell"/>
</dbReference>
<comment type="subcellular location">
    <subcellularLocation>
        <location evidence="1">Cell membrane</location>
        <topology evidence="1">Multi-pass membrane protein</topology>
    </subcellularLocation>
    <subcellularLocation>
        <location evidence="8">Membrane</location>
        <topology evidence="8">Multi-pass membrane protein</topology>
    </subcellularLocation>
</comment>
<evidence type="ECO:0000256" key="6">
    <source>
        <dbReference type="ARBA" id="ARBA00023136"/>
    </source>
</evidence>
<evidence type="ECO:0000256" key="4">
    <source>
        <dbReference type="ARBA" id="ARBA00022692"/>
    </source>
</evidence>
<evidence type="ECO:0000256" key="3">
    <source>
        <dbReference type="ARBA" id="ARBA00022475"/>
    </source>
</evidence>
<evidence type="ECO:0000256" key="8">
    <source>
        <dbReference type="RuleBase" id="RU280814"/>
    </source>
</evidence>
<dbReference type="GO" id="GO:0046983">
    <property type="term" value="F:protein dimerization activity"/>
    <property type="evidence" value="ECO:0007669"/>
    <property type="project" value="InterPro"/>
</dbReference>
<dbReference type="OrthoDB" id="296386at2759"/>
<evidence type="ECO:0000313" key="13">
    <source>
        <dbReference type="Proteomes" id="UP000245119"/>
    </source>
</evidence>
<dbReference type="PANTHER" id="PTHR12308:SF73">
    <property type="entry name" value="ANOCTAMIN"/>
    <property type="match status" value="1"/>
</dbReference>
<evidence type="ECO:0000313" key="12">
    <source>
        <dbReference type="EMBL" id="PVD35218.1"/>
    </source>
</evidence>
<gene>
    <name evidence="12" type="ORF">C0Q70_06499</name>
</gene>
<feature type="domain" description="Anoctamin dimerisation" evidence="11">
    <location>
        <begin position="57"/>
        <end position="281"/>
    </location>
</feature>
<feature type="compositionally biased region" description="Basic and acidic residues" evidence="9">
    <location>
        <begin position="266"/>
        <end position="276"/>
    </location>
</feature>
<proteinExistence type="inferred from homology"/>
<name>A0A2T7PP81_POMCA</name>
<dbReference type="Proteomes" id="UP000245119">
    <property type="component" value="Linkage Group LG3"/>
</dbReference>
<dbReference type="Pfam" id="PF16178">
    <property type="entry name" value="Anoct_dimer"/>
    <property type="match status" value="1"/>
</dbReference>
<dbReference type="GO" id="GO:0005254">
    <property type="term" value="F:chloride channel activity"/>
    <property type="evidence" value="ECO:0007669"/>
    <property type="project" value="TreeGrafter"/>
</dbReference>
<organism evidence="12 13">
    <name type="scientific">Pomacea canaliculata</name>
    <name type="common">Golden apple snail</name>
    <dbReference type="NCBI Taxonomy" id="400727"/>
    <lineage>
        <taxon>Eukaryota</taxon>
        <taxon>Metazoa</taxon>
        <taxon>Spiralia</taxon>
        <taxon>Lophotrochozoa</taxon>
        <taxon>Mollusca</taxon>
        <taxon>Gastropoda</taxon>
        <taxon>Caenogastropoda</taxon>
        <taxon>Architaenioglossa</taxon>
        <taxon>Ampullarioidea</taxon>
        <taxon>Ampullariidae</taxon>
        <taxon>Pomacea</taxon>
    </lineage>
</organism>
<reference evidence="12 13" key="1">
    <citation type="submission" date="2018-04" db="EMBL/GenBank/DDBJ databases">
        <title>The genome of golden apple snail Pomacea canaliculata provides insight into stress tolerance and invasive adaptation.</title>
        <authorList>
            <person name="Liu C."/>
            <person name="Liu B."/>
            <person name="Ren Y."/>
            <person name="Zhang Y."/>
            <person name="Wang H."/>
            <person name="Li S."/>
            <person name="Jiang F."/>
            <person name="Yin L."/>
            <person name="Zhang G."/>
            <person name="Qian W."/>
            <person name="Fan W."/>
        </authorList>
    </citation>
    <scope>NUCLEOTIDE SEQUENCE [LARGE SCALE GENOMIC DNA]</scope>
    <source>
        <strain evidence="12">SZHN2017</strain>
        <tissue evidence="12">Muscle</tissue>
    </source>
</reference>
<dbReference type="PANTHER" id="PTHR12308">
    <property type="entry name" value="ANOCTAMIN"/>
    <property type="match status" value="1"/>
</dbReference>
<dbReference type="InterPro" id="IPR032394">
    <property type="entry name" value="Anoct_dimer"/>
</dbReference>
<dbReference type="AlphaFoldDB" id="A0A2T7PP81"/>
<feature type="transmembrane region" description="Helical" evidence="8">
    <location>
        <begin position="424"/>
        <end position="448"/>
    </location>
</feature>
<dbReference type="Pfam" id="PF04547">
    <property type="entry name" value="Anoctamin"/>
    <property type="match status" value="1"/>
</dbReference>
<evidence type="ECO:0000256" key="1">
    <source>
        <dbReference type="ARBA" id="ARBA00004651"/>
    </source>
</evidence>
<keyword evidence="5 8" id="KW-1133">Transmembrane helix</keyword>
<feature type="region of interest" description="Disordered" evidence="9">
    <location>
        <begin position="248"/>
        <end position="276"/>
    </location>
</feature>
<keyword evidence="13" id="KW-1185">Reference proteome</keyword>
<comment type="similarity">
    <text evidence="2 8">Belongs to the anoctamin family.</text>
</comment>
<evidence type="ECO:0000259" key="10">
    <source>
        <dbReference type="Pfam" id="PF04547"/>
    </source>
</evidence>